<dbReference type="Proteomes" id="UP000267448">
    <property type="component" value="Unassembled WGS sequence"/>
</dbReference>
<dbReference type="PANTHER" id="PTHR43289">
    <property type="entry name" value="MITOGEN-ACTIVATED PROTEIN KINASE KINASE KINASE 20-RELATED"/>
    <property type="match status" value="1"/>
</dbReference>
<dbReference type="PANTHER" id="PTHR43289:SF6">
    <property type="entry name" value="SERINE_THREONINE-PROTEIN KINASE NEKL-3"/>
    <property type="match status" value="1"/>
</dbReference>
<evidence type="ECO:0000256" key="5">
    <source>
        <dbReference type="SAM" id="Phobius"/>
    </source>
</evidence>
<dbReference type="SUPFAM" id="SSF56112">
    <property type="entry name" value="Protein kinase-like (PK-like)"/>
    <property type="match status" value="1"/>
</dbReference>
<dbReference type="EMBL" id="RXNU01000005">
    <property type="protein sequence ID" value="RTR38644.1"/>
    <property type="molecule type" value="Genomic_DNA"/>
</dbReference>
<dbReference type="InterPro" id="IPR008271">
    <property type="entry name" value="Ser/Thr_kinase_AS"/>
</dbReference>
<dbReference type="RefSeq" id="WP_126520260.1">
    <property type="nucleotide sequence ID" value="NZ_RXNU01000005.1"/>
</dbReference>
<reference evidence="7 8" key="1">
    <citation type="submission" date="2018-12" db="EMBL/GenBank/DDBJ databases">
        <authorList>
            <person name="Yu L."/>
        </authorList>
    </citation>
    <scope>NUCLEOTIDE SEQUENCE [LARGE SCALE GENOMIC DNA]</scope>
    <source>
        <strain evidence="7 8">HAW-EB2</strain>
    </source>
</reference>
<comment type="caution">
    <text evidence="7">The sequence shown here is derived from an EMBL/GenBank/DDBJ whole genome shotgun (WGS) entry which is preliminary data.</text>
</comment>
<keyword evidence="5" id="KW-0812">Transmembrane</keyword>
<dbReference type="Gene3D" id="1.10.510.10">
    <property type="entry name" value="Transferase(Phosphotransferase) domain 1"/>
    <property type="match status" value="1"/>
</dbReference>
<dbReference type="OrthoDB" id="9801841at2"/>
<dbReference type="PROSITE" id="PS50011">
    <property type="entry name" value="PROTEIN_KINASE_DOM"/>
    <property type="match status" value="1"/>
</dbReference>
<protein>
    <submittedName>
        <fullName evidence="7">Serine/threonine protein kinase</fullName>
    </submittedName>
</protein>
<keyword evidence="4" id="KW-0067">ATP-binding</keyword>
<keyword evidence="5" id="KW-0472">Membrane</keyword>
<accession>A0A3S0KUB7</accession>
<proteinExistence type="predicted"/>
<dbReference type="CDD" id="cd14014">
    <property type="entry name" value="STKc_PknB_like"/>
    <property type="match status" value="1"/>
</dbReference>
<keyword evidence="5" id="KW-1133">Transmembrane helix</keyword>
<keyword evidence="3 7" id="KW-0418">Kinase</keyword>
<gene>
    <name evidence="7" type="ORF">EKG38_10715</name>
</gene>
<feature type="transmembrane region" description="Helical" evidence="5">
    <location>
        <begin position="356"/>
        <end position="376"/>
    </location>
</feature>
<feature type="domain" description="Protein kinase" evidence="6">
    <location>
        <begin position="78"/>
        <end position="331"/>
    </location>
</feature>
<dbReference type="GO" id="GO:0005524">
    <property type="term" value="F:ATP binding"/>
    <property type="evidence" value="ECO:0007669"/>
    <property type="project" value="UniProtKB-KW"/>
</dbReference>
<keyword evidence="7" id="KW-0723">Serine/threonine-protein kinase</keyword>
<dbReference type="AlphaFoldDB" id="A0A3S0KUB7"/>
<evidence type="ECO:0000313" key="8">
    <source>
        <dbReference type="Proteomes" id="UP000267448"/>
    </source>
</evidence>
<evidence type="ECO:0000256" key="2">
    <source>
        <dbReference type="ARBA" id="ARBA00022741"/>
    </source>
</evidence>
<keyword evidence="1" id="KW-0808">Transferase</keyword>
<dbReference type="InterPro" id="IPR011009">
    <property type="entry name" value="Kinase-like_dom_sf"/>
</dbReference>
<evidence type="ECO:0000256" key="3">
    <source>
        <dbReference type="ARBA" id="ARBA00022777"/>
    </source>
</evidence>
<keyword evidence="8" id="KW-1185">Reference proteome</keyword>
<evidence type="ECO:0000256" key="1">
    <source>
        <dbReference type="ARBA" id="ARBA00022679"/>
    </source>
</evidence>
<dbReference type="SMART" id="SM00220">
    <property type="entry name" value="S_TKc"/>
    <property type="match status" value="1"/>
</dbReference>
<evidence type="ECO:0000313" key="7">
    <source>
        <dbReference type="EMBL" id="RTR38644.1"/>
    </source>
</evidence>
<dbReference type="PROSITE" id="PS00108">
    <property type="entry name" value="PROTEIN_KINASE_ST"/>
    <property type="match status" value="1"/>
</dbReference>
<dbReference type="Pfam" id="PF00069">
    <property type="entry name" value="Pkinase"/>
    <property type="match status" value="1"/>
</dbReference>
<organism evidence="7 8">
    <name type="scientific">Shewanella canadensis</name>
    <dbReference type="NCBI Taxonomy" id="271096"/>
    <lineage>
        <taxon>Bacteria</taxon>
        <taxon>Pseudomonadati</taxon>
        <taxon>Pseudomonadota</taxon>
        <taxon>Gammaproteobacteria</taxon>
        <taxon>Alteromonadales</taxon>
        <taxon>Shewanellaceae</taxon>
        <taxon>Shewanella</taxon>
    </lineage>
</organism>
<dbReference type="InterPro" id="IPR000719">
    <property type="entry name" value="Prot_kinase_dom"/>
</dbReference>
<dbReference type="GO" id="GO:0004674">
    <property type="term" value="F:protein serine/threonine kinase activity"/>
    <property type="evidence" value="ECO:0007669"/>
    <property type="project" value="UniProtKB-KW"/>
</dbReference>
<evidence type="ECO:0000256" key="4">
    <source>
        <dbReference type="ARBA" id="ARBA00022840"/>
    </source>
</evidence>
<sequence>MIDIVSLYSELASLSKTDQQQRLLPLKKKFPKQVLALEKMLTIDDISLSSSQLISQQLSNQSSVSYDALIGEEVMGFTITQLVSESGGMGLVFQGEQRLMNHDNGHVRVHKAAIKILRTNKFNSQQQREIFHNEASILMTLDHPNVCSIYGVSEVLGNACIVMDFIDGQGLDVWLANNKLKLKQKLNVFEQLLRAVSYLHGQHLYHGDLKPQNIIINDQGHLVLIDLGLAKKYKQEVTDSTDGYHQTVQAFTRHWSAPEQVAGQVCTSQSDVFSLGVILHYMVTGKVAITDTVNKLKNPELNSIINKALDSSPQQRYLDAESFRQSIHFFRQGLPVQEYSQSAPYHLQKLLRRKPFTFLACVLLLYSIATTLWIVFR</sequence>
<name>A0A3S0KUB7_9GAMM</name>
<evidence type="ECO:0000259" key="6">
    <source>
        <dbReference type="PROSITE" id="PS50011"/>
    </source>
</evidence>
<keyword evidence="2" id="KW-0547">Nucleotide-binding</keyword>